<sequence length="813" mass="91599">MSLTAAASGFVVFLLSVQVVQGWNEWRVTYTSTKICVIKGSTVDIRCTYRYPSWENGRYTNVKERFWFTKMNGNDFVDLRTDPEYSGRVQYISDNNNCHLRITDLRKSDSAEYKFRFITNQPGGEYSGSPGVTLSVTDLRVQFIKWRELKCHSICDPPYSSYVWYKNGQKIQSVTYKSLFSDNFGYADSYSCAVKEHEDFPSPPVCVHGQTCNRVTYTDRSICASKGSSVDISSTYNSYTFNVESKFWFSPERSHQWQSPSQPEDLSKYSQYAGRVQVVERLRGRSTLRITDLRESDSAQYRFKFTAGSFEWNSILPGTTLTVTALQVQVTRIKVHQSYTEAELKCHSSCSPVGRLSYVWFNNGKEITWPRTSSYKAWFSHTDIISCALKGHQNHPSPSVSAPRFASVSVSPSGEIVEGSSVTLTCSSDANPAANYTWYKRNGNQYLQPPSKEQLVFRSIQSSDSGEYYCTAENELGRRTSQYISINVKYAPKTPSISVSPSGEIVEGSPVTLNCSSDANPAATYTWYKENQTVIQGPKGISHFPSIRLEDRGIYYCKSENQYGQINSTAVNIDVEYGPKLPSMSVSPSGEIVEGSSVNLTCSSDANPAANYTWYKEDEDSPKASGQIFIITDFRPEHSGNYYCEAQNRRGRHNSTVHEIVMSRSMKSVAAGSITAIFLAIILLCAFLLIRRKRSLKQSTEPRKRPDNRAQLNMNPVYDNCSAVAQTKPAEEDDDISYASVSFSDNKEDPLYSNIRPAQANRQKHEEEEEDEDSVEYTTVNFNNSSASPQLKHREAVEDLSSLYSAITKNPRP</sequence>
<dbReference type="PANTHER" id="PTHR46013">
    <property type="entry name" value="VASCULAR CELL ADHESION MOLECULE 1"/>
    <property type="match status" value="1"/>
</dbReference>
<protein>
    <recommendedName>
        <fullName evidence="1">B-cell receptor CD22</fullName>
    </recommendedName>
    <alternativeName>
        <fullName evidence="2">Sialic acid-binding Ig-like lectin 2</fullName>
    </alternativeName>
</protein>
<dbReference type="SUPFAM" id="SSF48726">
    <property type="entry name" value="Immunoglobulin"/>
    <property type="match status" value="5"/>
</dbReference>
<dbReference type="InterPro" id="IPR003598">
    <property type="entry name" value="Ig_sub2"/>
</dbReference>
<dbReference type="PROSITE" id="PS50835">
    <property type="entry name" value="IG_LIKE"/>
    <property type="match status" value="4"/>
</dbReference>
<dbReference type="InterPro" id="IPR013783">
    <property type="entry name" value="Ig-like_fold"/>
</dbReference>
<keyword evidence="7" id="KW-0732">Signal</keyword>
<reference evidence="9" key="2">
    <citation type="submission" date="2025-09" db="UniProtKB">
        <authorList>
            <consortium name="Ensembl"/>
        </authorList>
    </citation>
    <scope>IDENTIFICATION</scope>
</reference>
<evidence type="ECO:0000313" key="9">
    <source>
        <dbReference type="Ensembl" id="ENSDLAP00005066851.1"/>
    </source>
</evidence>
<dbReference type="InterPro" id="IPR007110">
    <property type="entry name" value="Ig-like_dom"/>
</dbReference>
<dbReference type="PANTHER" id="PTHR46013:SF4">
    <property type="entry name" value="B-CELL RECEPTOR CD22-RELATED"/>
    <property type="match status" value="1"/>
</dbReference>
<feature type="domain" description="Ig-like" evidence="8">
    <location>
        <begin position="495"/>
        <end position="572"/>
    </location>
</feature>
<dbReference type="GeneTree" id="ENSGT01010000222294"/>
<feature type="compositionally biased region" description="Polar residues" evidence="5">
    <location>
        <begin position="776"/>
        <end position="789"/>
    </location>
</feature>
<dbReference type="InterPro" id="IPR056386">
    <property type="entry name" value="Ig_CD22"/>
</dbReference>
<evidence type="ECO:0000259" key="8">
    <source>
        <dbReference type="PROSITE" id="PS50835"/>
    </source>
</evidence>
<evidence type="ECO:0000256" key="5">
    <source>
        <dbReference type="SAM" id="MobiDB-lite"/>
    </source>
</evidence>
<reference evidence="9" key="1">
    <citation type="submission" date="2025-08" db="UniProtKB">
        <authorList>
            <consortium name="Ensembl"/>
        </authorList>
    </citation>
    <scope>IDENTIFICATION</scope>
</reference>
<comment type="function">
    <text evidence="3">Most highly expressed siglec (sialic acid-binding immunoglobulin-like lectin) on B-cells that plays a role in various aspects of B-cell biology including differentiation, antigen presentation, and trafficking to bone marrow. Binds to alpha 2,6-linked sialic acid residues of surface molecules such as CD22 itself, CD45 and IgM in a cis configuration. Can also bind to ligands on other cells as an adhesion molecule in a trans configuration. Acts as an inhibitory coreceptor on the surface of B-cells and inhibits B-cell receptor induced signaling, characterized by inhibition of the calcium mobilization and cellular activation. Mechanistically, the immunoreceptor tyrosine-based inhibitory motif domain is phosphorylated by the Src kinase LYN, which in turn leads to the recruitment of the protein tyrosine phosphatase 1/PTPN6, leading to the negative regulation of BCR signaling. If this negative signaling from is of sufficient strength, apoptosis of the B-cell can be induced.</text>
</comment>
<organism evidence="9 10">
    <name type="scientific">Dicentrarchus labrax</name>
    <name type="common">European seabass</name>
    <name type="synonym">Morone labrax</name>
    <dbReference type="NCBI Taxonomy" id="13489"/>
    <lineage>
        <taxon>Eukaryota</taxon>
        <taxon>Metazoa</taxon>
        <taxon>Chordata</taxon>
        <taxon>Craniata</taxon>
        <taxon>Vertebrata</taxon>
        <taxon>Euteleostomi</taxon>
        <taxon>Actinopterygii</taxon>
        <taxon>Neopterygii</taxon>
        <taxon>Teleostei</taxon>
        <taxon>Neoteleostei</taxon>
        <taxon>Acanthomorphata</taxon>
        <taxon>Eupercaria</taxon>
        <taxon>Moronidae</taxon>
        <taxon>Dicentrarchus</taxon>
    </lineage>
</organism>
<feature type="region of interest" description="Disordered" evidence="5">
    <location>
        <begin position="744"/>
        <end position="799"/>
    </location>
</feature>
<feature type="signal peptide" evidence="7">
    <location>
        <begin position="1"/>
        <end position="22"/>
    </location>
</feature>
<feature type="domain" description="Ig-like" evidence="8">
    <location>
        <begin position="130"/>
        <end position="208"/>
    </location>
</feature>
<dbReference type="InterPro" id="IPR003599">
    <property type="entry name" value="Ig_sub"/>
</dbReference>
<dbReference type="Ensembl" id="ENSDLAT00005069300.1">
    <property type="protein sequence ID" value="ENSDLAP00005066851.1"/>
    <property type="gene ID" value="ENSDLAG00005032350.1"/>
</dbReference>
<dbReference type="Proteomes" id="UP000694389">
    <property type="component" value="Unassembled WGS sequence"/>
</dbReference>
<evidence type="ECO:0000256" key="4">
    <source>
        <dbReference type="ARBA" id="ARBA00046458"/>
    </source>
</evidence>
<feature type="transmembrane region" description="Helical" evidence="6">
    <location>
        <begin position="669"/>
        <end position="690"/>
    </location>
</feature>
<keyword evidence="6" id="KW-1133">Transmembrane helix</keyword>
<feature type="region of interest" description="Disordered" evidence="5">
    <location>
        <begin position="697"/>
        <end position="717"/>
    </location>
</feature>
<evidence type="ECO:0000313" key="10">
    <source>
        <dbReference type="Proteomes" id="UP000694389"/>
    </source>
</evidence>
<evidence type="ECO:0000256" key="6">
    <source>
        <dbReference type="SAM" id="Phobius"/>
    </source>
</evidence>
<dbReference type="AlphaFoldDB" id="A0A8P4FYK0"/>
<evidence type="ECO:0000256" key="7">
    <source>
        <dbReference type="SAM" id="SignalP"/>
    </source>
</evidence>
<accession>A0A8P4FYK0</accession>
<keyword evidence="6" id="KW-0472">Membrane</keyword>
<name>A0A8P4FYK0_DICLA</name>
<keyword evidence="6" id="KW-0812">Transmembrane</keyword>
<dbReference type="InterPro" id="IPR036179">
    <property type="entry name" value="Ig-like_dom_sf"/>
</dbReference>
<feature type="domain" description="Ig-like" evidence="8">
    <location>
        <begin position="403"/>
        <end position="485"/>
    </location>
</feature>
<dbReference type="Pfam" id="PF13895">
    <property type="entry name" value="Ig_2"/>
    <property type="match status" value="3"/>
</dbReference>
<keyword evidence="10" id="KW-1185">Reference proteome</keyword>
<dbReference type="Gene3D" id="2.60.40.10">
    <property type="entry name" value="Immunoglobulins"/>
    <property type="match status" value="5"/>
</dbReference>
<dbReference type="SMART" id="SM00409">
    <property type="entry name" value="IG"/>
    <property type="match status" value="5"/>
</dbReference>
<dbReference type="SMART" id="SM00408">
    <property type="entry name" value="IGc2"/>
    <property type="match status" value="3"/>
</dbReference>
<evidence type="ECO:0000256" key="3">
    <source>
        <dbReference type="ARBA" id="ARBA00045430"/>
    </source>
</evidence>
<comment type="subunit">
    <text evidence="4">Predominantly monomer of isoform CD22-beta. Also found as heterodimer of isoform CD22-beta and a shorter isoform. Interacts with PTPN6/SHP-1, LYN, SYK, PIK3R1/PIK3R2 and PLCG1 upon phosphorylation. Interacts with GRB2, INPP5D and SHC1 upon phosphorylation. May form a complex with INPP5D/SHIP, GRB2 and SHC1.</text>
</comment>
<dbReference type="CDD" id="cd00096">
    <property type="entry name" value="Ig"/>
    <property type="match status" value="2"/>
</dbReference>
<feature type="chain" id="PRO_5035888647" description="B-cell receptor CD22" evidence="7">
    <location>
        <begin position="23"/>
        <end position="813"/>
    </location>
</feature>
<evidence type="ECO:0000256" key="1">
    <source>
        <dbReference type="ARBA" id="ARBA00040106"/>
    </source>
</evidence>
<feature type="domain" description="Ig-like" evidence="8">
    <location>
        <begin position="579"/>
        <end position="663"/>
    </location>
</feature>
<proteinExistence type="predicted"/>
<evidence type="ECO:0000256" key="2">
    <source>
        <dbReference type="ARBA" id="ARBA00041781"/>
    </source>
</evidence>
<dbReference type="Pfam" id="PF24518">
    <property type="entry name" value="Ig_CD22"/>
    <property type="match status" value="1"/>
</dbReference>